<name>A0A261VE49_9BORD</name>
<organism evidence="2 3">
    <name type="scientific">Bordetella genomosp. 2</name>
    <dbReference type="NCBI Taxonomy" id="1983456"/>
    <lineage>
        <taxon>Bacteria</taxon>
        <taxon>Pseudomonadati</taxon>
        <taxon>Pseudomonadota</taxon>
        <taxon>Betaproteobacteria</taxon>
        <taxon>Burkholderiales</taxon>
        <taxon>Alcaligenaceae</taxon>
        <taxon>Bordetella</taxon>
    </lineage>
</organism>
<comment type="caution">
    <text evidence="2">The sequence shown here is derived from an EMBL/GenBank/DDBJ whole genome shotgun (WGS) entry which is preliminary data.</text>
</comment>
<evidence type="ECO:0000313" key="2">
    <source>
        <dbReference type="EMBL" id="OZI72414.1"/>
    </source>
</evidence>
<dbReference type="InterPro" id="IPR011944">
    <property type="entry name" value="Steroid_delta5-4_isomerase"/>
</dbReference>
<accession>A0A261VE49</accession>
<dbReference type="Proteomes" id="UP000215633">
    <property type="component" value="Unassembled WGS sequence"/>
</dbReference>
<evidence type="ECO:0000259" key="1">
    <source>
        <dbReference type="Pfam" id="PF14534"/>
    </source>
</evidence>
<dbReference type="NCBIfam" id="TIGR02246">
    <property type="entry name" value="SgcJ/EcaC family oxidoreductase"/>
    <property type="match status" value="1"/>
</dbReference>
<dbReference type="SUPFAM" id="SSF54427">
    <property type="entry name" value="NTF2-like"/>
    <property type="match status" value="1"/>
</dbReference>
<dbReference type="InterPro" id="IPR027843">
    <property type="entry name" value="DUF4440"/>
</dbReference>
<protein>
    <recommendedName>
        <fullName evidence="1">DUF4440 domain-containing protein</fullName>
    </recommendedName>
</protein>
<dbReference type="EMBL" id="NEVT01000008">
    <property type="protein sequence ID" value="OZI72414.1"/>
    <property type="molecule type" value="Genomic_DNA"/>
</dbReference>
<gene>
    <name evidence="2" type="ORF">CAL24_19105</name>
</gene>
<keyword evidence="3" id="KW-1185">Reference proteome</keyword>
<evidence type="ECO:0000313" key="3">
    <source>
        <dbReference type="Proteomes" id="UP000215633"/>
    </source>
</evidence>
<sequence>MWMDSASIRACLAMDWCFREDKTRPSGMQADGKGARQWQPHARTSRRRALMGDFEQAWHARDFERWGELFTPDADFITWRGVWWKTRAENVAGHRAAPAAVAAQMPNYRLRLEELDCLSGEVALAHASWRWAGFAEAGQAPEDRRGLLTLVLVREARGWRIRALHNTRIGA</sequence>
<dbReference type="Pfam" id="PF14534">
    <property type="entry name" value="DUF4440"/>
    <property type="match status" value="1"/>
</dbReference>
<feature type="domain" description="DUF4440" evidence="1">
    <location>
        <begin position="49"/>
        <end position="161"/>
    </location>
</feature>
<dbReference type="AlphaFoldDB" id="A0A261VE49"/>
<reference evidence="3" key="1">
    <citation type="submission" date="2017-05" db="EMBL/GenBank/DDBJ databases">
        <title>Complete and WGS of Bordetella genogroups.</title>
        <authorList>
            <person name="Spilker T."/>
            <person name="Lipuma J."/>
        </authorList>
    </citation>
    <scope>NUCLEOTIDE SEQUENCE [LARGE SCALE GENOMIC DNA]</scope>
    <source>
        <strain evidence="3">AU8256</strain>
    </source>
</reference>
<dbReference type="InterPro" id="IPR032710">
    <property type="entry name" value="NTF2-like_dom_sf"/>
</dbReference>
<proteinExistence type="predicted"/>
<dbReference type="Gene3D" id="3.10.450.50">
    <property type="match status" value="1"/>
</dbReference>